<protein>
    <submittedName>
        <fullName evidence="1">Uncharacterized protein</fullName>
    </submittedName>
</protein>
<organism evidence="1 2">
    <name type="scientific">Candidatus Neoehrlichia procyonis str. RAC413</name>
    <dbReference type="NCBI Taxonomy" id="1359163"/>
    <lineage>
        <taxon>Bacteria</taxon>
        <taxon>Pseudomonadati</taxon>
        <taxon>Pseudomonadota</taxon>
        <taxon>Alphaproteobacteria</taxon>
        <taxon>Rickettsiales</taxon>
        <taxon>Anaplasmataceae</taxon>
        <taxon>Candidatus Neoehrlichia</taxon>
    </lineage>
</organism>
<comment type="caution">
    <text evidence="1">The sequence shown here is derived from an EMBL/GenBank/DDBJ whole genome shotgun (WGS) entry which is preliminary data.</text>
</comment>
<dbReference type="AlphaFoldDB" id="A0A0F3NQS3"/>
<gene>
    <name evidence="1" type="ORF">NLO413_0631</name>
</gene>
<dbReference type="EMBL" id="LANX01000001">
    <property type="protein sequence ID" value="KJV69249.1"/>
    <property type="molecule type" value="Genomic_DNA"/>
</dbReference>
<evidence type="ECO:0000313" key="1">
    <source>
        <dbReference type="EMBL" id="KJV69249.1"/>
    </source>
</evidence>
<proteinExistence type="predicted"/>
<keyword evidence="2" id="KW-1185">Reference proteome</keyword>
<accession>A0A0F3NQS3</accession>
<reference evidence="1 2" key="1">
    <citation type="submission" date="2015-02" db="EMBL/GenBank/DDBJ databases">
        <title>Genome Sequencing of Rickettsiales.</title>
        <authorList>
            <person name="Daugherty S.C."/>
            <person name="Su Q."/>
            <person name="Abolude K."/>
            <person name="Beier-Sexton M."/>
            <person name="Carlyon J.A."/>
            <person name="Carter R."/>
            <person name="Day N.P."/>
            <person name="Dumler S.J."/>
            <person name="Dyachenko V."/>
            <person name="Godinez A."/>
            <person name="Kurtti T.J."/>
            <person name="Lichay M."/>
            <person name="Mullins K.E."/>
            <person name="Ott S."/>
            <person name="Pappas-Brown V."/>
            <person name="Paris D.H."/>
            <person name="Patel P."/>
            <person name="Richards A.L."/>
            <person name="Sadzewicz L."/>
            <person name="Sears K."/>
            <person name="Seidman D."/>
            <person name="Sengamalay N."/>
            <person name="Stenos J."/>
            <person name="Tallon L.J."/>
            <person name="Vincent G."/>
            <person name="Fraser C.M."/>
            <person name="Munderloh U."/>
            <person name="Dunning-Hotopp J.C."/>
        </authorList>
    </citation>
    <scope>NUCLEOTIDE SEQUENCE [LARGE SCALE GENOMIC DNA]</scope>
    <source>
        <strain evidence="1 2">RAC413</strain>
    </source>
</reference>
<sequence>MVLTVKVDGKELQILNIQVLSEQIKKIQSFFQPCTIQFYNNVPEYVDNLIKRGVKRYHVNMYQDAIVKLRDAKEALICYNIINKENIKNITFKSIDFYIAKCYLEQGEYCKAKILLEACFDEYVSCGFFDIHSSFHVNSIREFSSIEDFPCAENAANFLAYIYWRLGEVYKKIREKEVIIKSNNATYLDRLSANLLLGAIYQFFYTYYTSKIDIEHNQQMHVGKHVGLEYLFKSIKCYNDAYELEQGPLDKDAYIVEQREVGVSCKRKLGTHNLQQCVAIIAHDPMTKKTALGHFDRFSLPQSITDNILSNFVYGTKINLYLVGARHYYNIVSMDNVRKILTEIIRVDKLWDIDIKGADILYKMDLKTGQKINIPSAIVFDPNTGILSHAIPTMYDGYYSSRFVKFLMFAEENQVIDGACPMTVTNFDNLQDVRFTFEERTALMSLFVKTINIQCYGQRAWSSRLNKCPYLKVAISVFPISFIISSLKRKNNASSYVKYSANDCEMYDLLNGSHIYEKSFLEVLLFFSEGVPIVKVVPQLFKFFSDHLKRKPSHANDQSEIDSKRNKLVTNSGLFINKKIALINEHVCIENALSLKNDKNVHNSINYIKSSNISEIFEQKTIVNKEIKEELSFYKSQTKGTLQFYNDTNCTRKVPLEHETCQNDNNEGGGSLLRESLQRSQKTSLNYNTLKTINDNMKFVCKNDANLSQDITSKTLVEQHTRNIELISISSCMCNTKVQNI</sequence>
<name>A0A0F3NQS3_9RICK</name>
<evidence type="ECO:0000313" key="2">
    <source>
        <dbReference type="Proteomes" id="UP000033562"/>
    </source>
</evidence>
<dbReference type="Proteomes" id="UP000033562">
    <property type="component" value="Unassembled WGS sequence"/>
</dbReference>